<evidence type="ECO:0000313" key="2">
    <source>
        <dbReference type="Proteomes" id="UP000070404"/>
    </source>
</evidence>
<dbReference type="SUPFAM" id="SSF101898">
    <property type="entry name" value="NHL repeat"/>
    <property type="match status" value="1"/>
</dbReference>
<keyword evidence="2" id="KW-1185">Reference proteome</keyword>
<dbReference type="Proteomes" id="UP000070404">
    <property type="component" value="Unassembled WGS sequence"/>
</dbReference>
<evidence type="ECO:0000313" key="1">
    <source>
        <dbReference type="EMBL" id="KXB06874.1"/>
    </source>
</evidence>
<reference evidence="1 2" key="1">
    <citation type="journal article" date="2016" name="Sci. Rep.">
        <title>Metabolic traits of an uncultured archaeal lineage -MSBL1- from brine pools of the Red Sea.</title>
        <authorList>
            <person name="Mwirichia R."/>
            <person name="Alam I."/>
            <person name="Rashid M."/>
            <person name="Vinu M."/>
            <person name="Ba-Alawi W."/>
            <person name="Anthony Kamau A."/>
            <person name="Kamanda Ngugi D."/>
            <person name="Goker M."/>
            <person name="Klenk H.P."/>
            <person name="Bajic V."/>
            <person name="Stingl U."/>
        </authorList>
    </citation>
    <scope>NUCLEOTIDE SEQUENCE [LARGE SCALE GENOMIC DNA]</scope>
    <source>
        <strain evidence="1">SCGC-AAA382C18</strain>
    </source>
</reference>
<organism evidence="1 2">
    <name type="scientific">candidate division MSBL1 archaeon SCGC-AAA382C18</name>
    <dbReference type="NCBI Taxonomy" id="1698281"/>
    <lineage>
        <taxon>Archaea</taxon>
        <taxon>Methanobacteriati</taxon>
        <taxon>Methanobacteriota</taxon>
        <taxon>candidate division MSBL1</taxon>
    </lineage>
</organism>
<protein>
    <submittedName>
        <fullName evidence="1">Uncharacterized protein</fullName>
    </submittedName>
</protein>
<sequence length="166" mass="19457">SNNCTIFNKSLGIERGGWWLVDYSRENVYKYDSSWNYTGTSYDLSNLGHDMHGIFQDKAGNWWITGMNTQSVYKFDSSWNYTGENHMGRRLGLQKSENSPDWSKKEIDFLKDNYLDLPYKKIGKKLNRTECAIRCKASKIGLKKPYDKRILRPDKDFDRTEKVTLA</sequence>
<comment type="caution">
    <text evidence="1">The sequence shown here is derived from an EMBL/GenBank/DDBJ whole genome shotgun (WGS) entry which is preliminary data.</text>
</comment>
<feature type="non-terminal residue" evidence="1">
    <location>
        <position position="1"/>
    </location>
</feature>
<accession>A0A133VKB1</accession>
<dbReference type="InterPro" id="IPR015943">
    <property type="entry name" value="WD40/YVTN_repeat-like_dom_sf"/>
</dbReference>
<dbReference type="AlphaFoldDB" id="A0A133VKB1"/>
<gene>
    <name evidence="1" type="ORF">AKJ52_01365</name>
</gene>
<dbReference type="EMBL" id="LHYF01000019">
    <property type="protein sequence ID" value="KXB06874.1"/>
    <property type="molecule type" value="Genomic_DNA"/>
</dbReference>
<proteinExistence type="predicted"/>
<dbReference type="Gene3D" id="2.130.10.10">
    <property type="entry name" value="YVTN repeat-like/Quinoprotein amine dehydrogenase"/>
    <property type="match status" value="1"/>
</dbReference>
<name>A0A133VKB1_9EURY</name>